<evidence type="ECO:0000256" key="2">
    <source>
        <dbReference type="ARBA" id="ARBA00022723"/>
    </source>
</evidence>
<dbReference type="Pfam" id="PF04082">
    <property type="entry name" value="Fungal_trans"/>
    <property type="match status" value="1"/>
</dbReference>
<evidence type="ECO:0000313" key="9">
    <source>
        <dbReference type="Proteomes" id="UP000254866"/>
    </source>
</evidence>
<gene>
    <name evidence="8" type="ORF">BP5553_04870</name>
</gene>
<keyword evidence="2" id="KW-0479">Metal-binding</keyword>
<sequence>MPWLTRNADKLEEEVVVLKSEQQRGYIDIIRAVPTAPSDHDGVFDNASPATSSHSSSRTNAVSDRGSISQQTLSDLCNTWFERYHSWFPILHKLSLLEEVENNAAPLVDSPLSIVLKAIVAVTLPHWCLSNPPNREQRLELSTQFRNEVIMQAIGSLSLQSLQAILIITNIDYGAGKLSEFFNLLALCKRMGIQLGLRDLVISSYDNFSKPSMLPPRMLSLPATLIEQEERVRAYWMTEVLDSMSSLGAGWNLGLSQPVDKAWFPCNETIWAFPEDAKAFSSFGDSEVSSAFSLYLSLVTRQLYQVHLFLQQSFDTTSAVDRVRWQEQCTSVDESLRQWRSSATTMHSLSQANNSSDSTLVMITVTFDAAIVSLYQRLALPPMGLGEVHGPWYHAIQRCLSACDDMSTVVRGSSDADLENISPYMIFCIFVAARFYLVHAKILSVEVPRNLDLLIYGLKTCGQRWYFARRLEKVLCTAVAEKKVPLALSSLPSQFYDLQYSSLDIDEALRVWADRLDQDYRTISFDPIRGSPRSIEGPQDARSC</sequence>
<keyword evidence="3" id="KW-0805">Transcription regulation</keyword>
<dbReference type="InterPro" id="IPR050815">
    <property type="entry name" value="TF_fung"/>
</dbReference>
<evidence type="ECO:0000256" key="4">
    <source>
        <dbReference type="ARBA" id="ARBA00023163"/>
    </source>
</evidence>
<dbReference type="GO" id="GO:0000981">
    <property type="term" value="F:DNA-binding transcription factor activity, RNA polymerase II-specific"/>
    <property type="evidence" value="ECO:0007669"/>
    <property type="project" value="InterPro"/>
</dbReference>
<dbReference type="GO" id="GO:0005634">
    <property type="term" value="C:nucleus"/>
    <property type="evidence" value="ECO:0007669"/>
    <property type="project" value="UniProtKB-SubCell"/>
</dbReference>
<dbReference type="GO" id="GO:0006351">
    <property type="term" value="P:DNA-templated transcription"/>
    <property type="evidence" value="ECO:0007669"/>
    <property type="project" value="InterPro"/>
</dbReference>
<evidence type="ECO:0000313" key="8">
    <source>
        <dbReference type="EMBL" id="RDL37437.1"/>
    </source>
</evidence>
<keyword evidence="4" id="KW-0804">Transcription</keyword>
<dbReference type="RefSeq" id="XP_031870093.1">
    <property type="nucleotide sequence ID" value="XM_032013493.1"/>
</dbReference>
<feature type="compositionally biased region" description="Low complexity" evidence="6">
    <location>
        <begin position="47"/>
        <end position="63"/>
    </location>
</feature>
<dbReference type="PANTHER" id="PTHR47338">
    <property type="entry name" value="ZN(II)2CYS6 TRANSCRIPTION FACTOR (EUROFUNG)-RELATED"/>
    <property type="match status" value="1"/>
</dbReference>
<dbReference type="GO" id="GO:0008270">
    <property type="term" value="F:zinc ion binding"/>
    <property type="evidence" value="ECO:0007669"/>
    <property type="project" value="InterPro"/>
</dbReference>
<evidence type="ECO:0000256" key="3">
    <source>
        <dbReference type="ARBA" id="ARBA00023015"/>
    </source>
</evidence>
<evidence type="ECO:0000256" key="1">
    <source>
        <dbReference type="ARBA" id="ARBA00004123"/>
    </source>
</evidence>
<dbReference type="InterPro" id="IPR007219">
    <property type="entry name" value="XnlR_reg_dom"/>
</dbReference>
<dbReference type="OrthoDB" id="3862662at2759"/>
<dbReference type="GeneID" id="43597719"/>
<reference evidence="8 9" key="1">
    <citation type="journal article" date="2018" name="IMA Fungus">
        <title>IMA Genome-F 9: Draft genome sequence of Annulohypoxylon stygium, Aspergillus mulundensis, Berkeleyomyces basicola (syn. Thielaviopsis basicola), Ceratocystis smalleyi, two Cercospora beticola strains, Coleophoma cylindrospora, Fusarium fracticaudum, Phialophora cf. hyalina, and Morchella septimelata.</title>
        <authorList>
            <person name="Wingfield B.D."/>
            <person name="Bills G.F."/>
            <person name="Dong Y."/>
            <person name="Huang W."/>
            <person name="Nel W.J."/>
            <person name="Swalarsk-Parry B.S."/>
            <person name="Vaghefi N."/>
            <person name="Wilken P.M."/>
            <person name="An Z."/>
            <person name="de Beer Z.W."/>
            <person name="De Vos L."/>
            <person name="Chen L."/>
            <person name="Duong T.A."/>
            <person name="Gao Y."/>
            <person name="Hammerbacher A."/>
            <person name="Kikkert J.R."/>
            <person name="Li Y."/>
            <person name="Li H."/>
            <person name="Li K."/>
            <person name="Li Q."/>
            <person name="Liu X."/>
            <person name="Ma X."/>
            <person name="Naidoo K."/>
            <person name="Pethybridge S.J."/>
            <person name="Sun J."/>
            <person name="Steenkamp E.T."/>
            <person name="van der Nest M.A."/>
            <person name="van Wyk S."/>
            <person name="Wingfield M.J."/>
            <person name="Xiong C."/>
            <person name="Yue Q."/>
            <person name="Zhang X."/>
        </authorList>
    </citation>
    <scope>NUCLEOTIDE SEQUENCE [LARGE SCALE GENOMIC DNA]</scope>
    <source>
        <strain evidence="8 9">BP 5553</strain>
    </source>
</reference>
<comment type="caution">
    <text evidence="8">The sequence shown here is derived from an EMBL/GenBank/DDBJ whole genome shotgun (WGS) entry which is preliminary data.</text>
</comment>
<feature type="region of interest" description="Disordered" evidence="6">
    <location>
        <begin position="40"/>
        <end position="66"/>
    </location>
</feature>
<evidence type="ECO:0000259" key="7">
    <source>
        <dbReference type="Pfam" id="PF04082"/>
    </source>
</evidence>
<name>A0A370TPI2_9HELO</name>
<dbReference type="Proteomes" id="UP000254866">
    <property type="component" value="Unassembled WGS sequence"/>
</dbReference>
<keyword evidence="9" id="KW-1185">Reference proteome</keyword>
<dbReference type="GO" id="GO:0003677">
    <property type="term" value="F:DNA binding"/>
    <property type="evidence" value="ECO:0007669"/>
    <property type="project" value="InterPro"/>
</dbReference>
<dbReference type="EMBL" id="NPIC01000003">
    <property type="protein sequence ID" value="RDL37437.1"/>
    <property type="molecule type" value="Genomic_DNA"/>
</dbReference>
<feature type="domain" description="Xylanolytic transcriptional activator regulatory" evidence="7">
    <location>
        <begin position="80"/>
        <end position="340"/>
    </location>
</feature>
<organism evidence="8 9">
    <name type="scientific">Venustampulla echinocandica</name>
    <dbReference type="NCBI Taxonomy" id="2656787"/>
    <lineage>
        <taxon>Eukaryota</taxon>
        <taxon>Fungi</taxon>
        <taxon>Dikarya</taxon>
        <taxon>Ascomycota</taxon>
        <taxon>Pezizomycotina</taxon>
        <taxon>Leotiomycetes</taxon>
        <taxon>Helotiales</taxon>
        <taxon>Pleuroascaceae</taxon>
        <taxon>Venustampulla</taxon>
    </lineage>
</organism>
<comment type="subcellular location">
    <subcellularLocation>
        <location evidence="1">Nucleus</location>
    </subcellularLocation>
</comment>
<evidence type="ECO:0000256" key="5">
    <source>
        <dbReference type="ARBA" id="ARBA00023242"/>
    </source>
</evidence>
<keyword evidence="5" id="KW-0539">Nucleus</keyword>
<accession>A0A370TPI2</accession>
<dbReference type="PANTHER" id="PTHR47338:SF20">
    <property type="entry name" value="ZN(II)2CYS6 TRANSCRIPTION FACTOR (EUROFUNG)"/>
    <property type="match status" value="1"/>
</dbReference>
<dbReference type="CDD" id="cd12148">
    <property type="entry name" value="fungal_TF_MHR"/>
    <property type="match status" value="1"/>
</dbReference>
<dbReference type="AlphaFoldDB" id="A0A370TPI2"/>
<protein>
    <recommendedName>
        <fullName evidence="7">Xylanolytic transcriptional activator regulatory domain-containing protein</fullName>
    </recommendedName>
</protein>
<evidence type="ECO:0000256" key="6">
    <source>
        <dbReference type="SAM" id="MobiDB-lite"/>
    </source>
</evidence>
<proteinExistence type="predicted"/>